<dbReference type="SMART" id="SM00730">
    <property type="entry name" value="PSN"/>
    <property type="match status" value="1"/>
</dbReference>
<dbReference type="HOGENOM" id="CLU_023799_0_1_1"/>
<feature type="transmembrane region" description="Helical" evidence="9">
    <location>
        <begin position="12"/>
        <end position="28"/>
    </location>
</feature>
<feature type="transmembrane region" description="Helical" evidence="9">
    <location>
        <begin position="279"/>
        <end position="302"/>
    </location>
</feature>
<feature type="transmembrane region" description="Helical" evidence="9">
    <location>
        <begin position="94"/>
        <end position="114"/>
    </location>
</feature>
<evidence type="ECO:0000313" key="10">
    <source>
        <dbReference type="EMBL" id="EMD40546.1"/>
    </source>
</evidence>
<dbReference type="AlphaFoldDB" id="M2RNX3"/>
<keyword evidence="6 9" id="KW-1133">Transmembrane helix</keyword>
<evidence type="ECO:0000313" key="11">
    <source>
        <dbReference type="Proteomes" id="UP000016930"/>
    </source>
</evidence>
<dbReference type="PANTHER" id="PTHR12174:SF23">
    <property type="entry name" value="MINOR HISTOCOMPATIBILITY ANTIGEN H13"/>
    <property type="match status" value="1"/>
</dbReference>
<name>M2RNX3_CERS8</name>
<reference evidence="10 11" key="1">
    <citation type="journal article" date="2012" name="Proc. Natl. Acad. Sci. U.S.A.">
        <title>Comparative genomics of Ceriporiopsis subvermispora and Phanerochaete chrysosporium provide insight into selective ligninolysis.</title>
        <authorList>
            <person name="Fernandez-Fueyo E."/>
            <person name="Ruiz-Duenas F.J."/>
            <person name="Ferreira P."/>
            <person name="Floudas D."/>
            <person name="Hibbett D.S."/>
            <person name="Canessa P."/>
            <person name="Larrondo L.F."/>
            <person name="James T.Y."/>
            <person name="Seelenfreund D."/>
            <person name="Lobos S."/>
            <person name="Polanco R."/>
            <person name="Tello M."/>
            <person name="Honda Y."/>
            <person name="Watanabe T."/>
            <person name="Watanabe T."/>
            <person name="Ryu J.S."/>
            <person name="Kubicek C.P."/>
            <person name="Schmoll M."/>
            <person name="Gaskell J."/>
            <person name="Hammel K.E."/>
            <person name="St John F.J."/>
            <person name="Vanden Wymelenberg A."/>
            <person name="Sabat G."/>
            <person name="Splinter BonDurant S."/>
            <person name="Syed K."/>
            <person name="Yadav J.S."/>
            <person name="Doddapaneni H."/>
            <person name="Subramanian V."/>
            <person name="Lavin J.L."/>
            <person name="Oguiza J.A."/>
            <person name="Perez G."/>
            <person name="Pisabarro A.G."/>
            <person name="Ramirez L."/>
            <person name="Santoyo F."/>
            <person name="Master E."/>
            <person name="Coutinho P.M."/>
            <person name="Henrissat B."/>
            <person name="Lombard V."/>
            <person name="Magnuson J.K."/>
            <person name="Kuees U."/>
            <person name="Hori C."/>
            <person name="Igarashi K."/>
            <person name="Samejima M."/>
            <person name="Held B.W."/>
            <person name="Barry K.W."/>
            <person name="LaButti K.M."/>
            <person name="Lapidus A."/>
            <person name="Lindquist E.A."/>
            <person name="Lucas S.M."/>
            <person name="Riley R."/>
            <person name="Salamov A.A."/>
            <person name="Hoffmeister D."/>
            <person name="Schwenk D."/>
            <person name="Hadar Y."/>
            <person name="Yarden O."/>
            <person name="de Vries R.P."/>
            <person name="Wiebenga A."/>
            <person name="Stenlid J."/>
            <person name="Eastwood D."/>
            <person name="Grigoriev I.V."/>
            <person name="Berka R.M."/>
            <person name="Blanchette R.A."/>
            <person name="Kersten P."/>
            <person name="Martinez A.T."/>
            <person name="Vicuna R."/>
            <person name="Cullen D."/>
        </authorList>
    </citation>
    <scope>NUCLEOTIDE SEQUENCE [LARGE SCALE GENOMIC DNA]</scope>
    <source>
        <strain evidence="10 11">B</strain>
    </source>
</reference>
<protein>
    <recommendedName>
        <fullName evidence="12">Peptidase A22B, signal peptide peptidase</fullName>
    </recommendedName>
</protein>
<dbReference type="InterPro" id="IPR007369">
    <property type="entry name" value="Peptidase_A22B_SPP"/>
</dbReference>
<evidence type="ECO:0008006" key="12">
    <source>
        <dbReference type="Google" id="ProtNLM"/>
    </source>
</evidence>
<dbReference type="GO" id="GO:0033619">
    <property type="term" value="P:membrane protein proteolysis"/>
    <property type="evidence" value="ECO:0007669"/>
    <property type="project" value="TreeGrafter"/>
</dbReference>
<keyword evidence="5" id="KW-0256">Endoplasmic reticulum</keyword>
<gene>
    <name evidence="10" type="ORF">CERSUDRAFT_111145</name>
</gene>
<dbReference type="STRING" id="914234.M2RNX3"/>
<proteinExistence type="inferred from homology"/>
<comment type="similarity">
    <text evidence="2">Belongs to the peptidase A22B family.</text>
</comment>
<dbReference type="OrthoDB" id="29661at2759"/>
<organism evidence="10 11">
    <name type="scientific">Ceriporiopsis subvermispora (strain B)</name>
    <name type="common">White-rot fungus</name>
    <name type="synonym">Gelatoporia subvermispora</name>
    <dbReference type="NCBI Taxonomy" id="914234"/>
    <lineage>
        <taxon>Eukaryota</taxon>
        <taxon>Fungi</taxon>
        <taxon>Dikarya</taxon>
        <taxon>Basidiomycota</taxon>
        <taxon>Agaricomycotina</taxon>
        <taxon>Agaricomycetes</taxon>
        <taxon>Polyporales</taxon>
        <taxon>Gelatoporiaceae</taxon>
        <taxon>Gelatoporia</taxon>
    </lineage>
</organism>
<feature type="region of interest" description="Disordered" evidence="8">
    <location>
        <begin position="34"/>
        <end position="53"/>
    </location>
</feature>
<evidence type="ECO:0000256" key="6">
    <source>
        <dbReference type="ARBA" id="ARBA00022989"/>
    </source>
</evidence>
<sequence>MTQQPDWDLLSSYAGLLTLATVSVYAGSHGSLTPRKAKVTHGVPADTEDEDEEEIPERLSSEDAYMFPIIGSGVLLGLYIIVKYFGKEWINWLLQWYFTFAGIGSVGKSFISLARWSMGRSHWKQYDKVQILLLKGPRELISVSLRTPSLFLIPLGAIPSILYNFGGNNTRRSALLTDILALSFSHNAISLLKLDSFKTGVVLLSGLFLYDVWWVFGTEVMVKVATTLDVPIKLLWAKSLTFSTERGFTMLGLGDIVVPGMFIAFALRYDAHRAKRGNPYFRAALFAYVAGLVTTMSVMHFFKKAQPALLYLSPACILSFVMTSVVQGEFKEAWSWSDDPETADKAPANLTEADGKSTKSQPEPAGADPVTEDASATEDGEDGTTKKKRSKRS</sequence>
<feature type="transmembrane region" description="Helical" evidence="9">
    <location>
        <begin position="64"/>
        <end position="82"/>
    </location>
</feature>
<accession>M2RNX3</accession>
<dbReference type="Proteomes" id="UP000016930">
    <property type="component" value="Unassembled WGS sequence"/>
</dbReference>
<dbReference type="GO" id="GO:0042500">
    <property type="term" value="F:aspartic endopeptidase activity, intramembrane cleaving"/>
    <property type="evidence" value="ECO:0007669"/>
    <property type="project" value="InterPro"/>
</dbReference>
<dbReference type="EMBL" id="KB445792">
    <property type="protein sequence ID" value="EMD40546.1"/>
    <property type="molecule type" value="Genomic_DNA"/>
</dbReference>
<evidence type="ECO:0000256" key="8">
    <source>
        <dbReference type="SAM" id="MobiDB-lite"/>
    </source>
</evidence>
<evidence type="ECO:0000256" key="2">
    <source>
        <dbReference type="ARBA" id="ARBA00006859"/>
    </source>
</evidence>
<dbReference type="GO" id="GO:0006465">
    <property type="term" value="P:signal peptide processing"/>
    <property type="evidence" value="ECO:0007669"/>
    <property type="project" value="TreeGrafter"/>
</dbReference>
<evidence type="ECO:0000256" key="4">
    <source>
        <dbReference type="ARBA" id="ARBA00022801"/>
    </source>
</evidence>
<keyword evidence="4" id="KW-0378">Hydrolase</keyword>
<evidence type="ECO:0000256" key="1">
    <source>
        <dbReference type="ARBA" id="ARBA00004477"/>
    </source>
</evidence>
<feature type="transmembrane region" description="Helical" evidence="9">
    <location>
        <begin position="199"/>
        <end position="216"/>
    </location>
</feature>
<evidence type="ECO:0000256" key="5">
    <source>
        <dbReference type="ARBA" id="ARBA00022824"/>
    </source>
</evidence>
<dbReference type="PANTHER" id="PTHR12174">
    <property type="entry name" value="SIGNAL PEPTIDE PEPTIDASE"/>
    <property type="match status" value="1"/>
</dbReference>
<keyword evidence="3 9" id="KW-0812">Transmembrane</keyword>
<evidence type="ECO:0000256" key="3">
    <source>
        <dbReference type="ARBA" id="ARBA00022692"/>
    </source>
</evidence>
<dbReference type="InterPro" id="IPR006639">
    <property type="entry name" value="Preselin/SPP"/>
</dbReference>
<dbReference type="Pfam" id="PF04258">
    <property type="entry name" value="Peptidase_A22B"/>
    <property type="match status" value="1"/>
</dbReference>
<evidence type="ECO:0000256" key="9">
    <source>
        <dbReference type="SAM" id="Phobius"/>
    </source>
</evidence>
<evidence type="ECO:0000256" key="7">
    <source>
        <dbReference type="ARBA" id="ARBA00023136"/>
    </source>
</evidence>
<feature type="region of interest" description="Disordered" evidence="8">
    <location>
        <begin position="337"/>
        <end position="393"/>
    </location>
</feature>
<keyword evidence="11" id="KW-1185">Reference proteome</keyword>
<comment type="subcellular location">
    <subcellularLocation>
        <location evidence="1">Endoplasmic reticulum membrane</location>
        <topology evidence="1">Multi-pass membrane protein</topology>
    </subcellularLocation>
</comment>
<dbReference type="GO" id="GO:0098553">
    <property type="term" value="C:lumenal side of endoplasmic reticulum membrane"/>
    <property type="evidence" value="ECO:0007669"/>
    <property type="project" value="TreeGrafter"/>
</dbReference>
<dbReference type="GO" id="GO:0098554">
    <property type="term" value="C:cytoplasmic side of endoplasmic reticulum membrane"/>
    <property type="evidence" value="ECO:0007669"/>
    <property type="project" value="TreeGrafter"/>
</dbReference>
<feature type="transmembrane region" description="Helical" evidence="9">
    <location>
        <begin position="248"/>
        <end position="267"/>
    </location>
</feature>
<feature type="transmembrane region" description="Helical" evidence="9">
    <location>
        <begin position="308"/>
        <end position="326"/>
    </location>
</feature>
<keyword evidence="7 9" id="KW-0472">Membrane</keyword>